<dbReference type="InterPro" id="IPR029032">
    <property type="entry name" value="AhpD-like"/>
</dbReference>
<feature type="domain" description="Carboxymuconolactone decarboxylase-like" evidence="1">
    <location>
        <begin position="41"/>
        <end position="117"/>
    </location>
</feature>
<gene>
    <name evidence="2" type="ORF">KOR42_10340</name>
</gene>
<dbReference type="InterPro" id="IPR003779">
    <property type="entry name" value="CMD-like"/>
</dbReference>
<dbReference type="SUPFAM" id="SSF69118">
    <property type="entry name" value="AhpD-like"/>
    <property type="match status" value="1"/>
</dbReference>
<dbReference type="InterPro" id="IPR004675">
    <property type="entry name" value="AhpD_core"/>
</dbReference>
<name>A0A5C5X472_9PLAN</name>
<dbReference type="GO" id="GO:0051920">
    <property type="term" value="F:peroxiredoxin activity"/>
    <property type="evidence" value="ECO:0007669"/>
    <property type="project" value="InterPro"/>
</dbReference>
<keyword evidence="3" id="KW-1185">Reference proteome</keyword>
<evidence type="ECO:0000313" key="2">
    <source>
        <dbReference type="EMBL" id="TWT57670.1"/>
    </source>
</evidence>
<evidence type="ECO:0000313" key="3">
    <source>
        <dbReference type="Proteomes" id="UP000317243"/>
    </source>
</evidence>
<dbReference type="AlphaFoldDB" id="A0A5C5X472"/>
<accession>A0A5C5X472</accession>
<organism evidence="2 3">
    <name type="scientific">Thalassoglobus neptunius</name>
    <dbReference type="NCBI Taxonomy" id="1938619"/>
    <lineage>
        <taxon>Bacteria</taxon>
        <taxon>Pseudomonadati</taxon>
        <taxon>Planctomycetota</taxon>
        <taxon>Planctomycetia</taxon>
        <taxon>Planctomycetales</taxon>
        <taxon>Planctomycetaceae</taxon>
        <taxon>Thalassoglobus</taxon>
    </lineage>
</organism>
<dbReference type="EMBL" id="SIHI01000001">
    <property type="protein sequence ID" value="TWT57670.1"/>
    <property type="molecule type" value="Genomic_DNA"/>
</dbReference>
<evidence type="ECO:0000259" key="1">
    <source>
        <dbReference type="Pfam" id="PF02627"/>
    </source>
</evidence>
<reference evidence="2 3" key="1">
    <citation type="submission" date="2019-02" db="EMBL/GenBank/DDBJ databases">
        <title>Deep-cultivation of Planctomycetes and their phenomic and genomic characterization uncovers novel biology.</title>
        <authorList>
            <person name="Wiegand S."/>
            <person name="Jogler M."/>
            <person name="Boedeker C."/>
            <person name="Pinto D."/>
            <person name="Vollmers J."/>
            <person name="Rivas-Marin E."/>
            <person name="Kohn T."/>
            <person name="Peeters S.H."/>
            <person name="Heuer A."/>
            <person name="Rast P."/>
            <person name="Oberbeckmann S."/>
            <person name="Bunk B."/>
            <person name="Jeske O."/>
            <person name="Meyerdierks A."/>
            <person name="Storesund J.E."/>
            <person name="Kallscheuer N."/>
            <person name="Luecker S."/>
            <person name="Lage O.M."/>
            <person name="Pohl T."/>
            <person name="Merkel B.J."/>
            <person name="Hornburger P."/>
            <person name="Mueller R.-W."/>
            <person name="Bruemmer F."/>
            <person name="Labrenz M."/>
            <person name="Spormann A.M."/>
            <person name="Op Den Camp H."/>
            <person name="Overmann J."/>
            <person name="Amann R."/>
            <person name="Jetten M.S.M."/>
            <person name="Mascher T."/>
            <person name="Medema M.H."/>
            <person name="Devos D.P."/>
            <person name="Kaster A.-K."/>
            <person name="Ovreas L."/>
            <person name="Rohde M."/>
            <person name="Galperin M.Y."/>
            <person name="Jogler C."/>
        </authorList>
    </citation>
    <scope>NUCLEOTIDE SEQUENCE [LARGE SCALE GENOMIC DNA]</scope>
    <source>
        <strain evidence="2 3">KOR42</strain>
    </source>
</reference>
<dbReference type="OrthoDB" id="9801997at2"/>
<dbReference type="NCBIfam" id="TIGR00778">
    <property type="entry name" value="ahpD_dom"/>
    <property type="match status" value="1"/>
</dbReference>
<dbReference type="RefSeq" id="WP_146507520.1">
    <property type="nucleotide sequence ID" value="NZ_SIHI01000001.1"/>
</dbReference>
<comment type="caution">
    <text evidence="2">The sequence shown here is derived from an EMBL/GenBank/DDBJ whole genome shotgun (WGS) entry which is preliminary data.</text>
</comment>
<dbReference type="Proteomes" id="UP000317243">
    <property type="component" value="Unassembled WGS sequence"/>
</dbReference>
<proteinExistence type="predicted"/>
<protein>
    <submittedName>
        <fullName evidence="2">Carboxymuconolactone decarboxylase family protein</fullName>
    </submittedName>
</protein>
<dbReference type="Pfam" id="PF02627">
    <property type="entry name" value="CMD"/>
    <property type="match status" value="1"/>
</dbReference>
<dbReference type="Gene3D" id="1.20.1290.10">
    <property type="entry name" value="AhpD-like"/>
    <property type="match status" value="1"/>
</dbReference>
<sequence>MPRIKAINPKQATGEAKQLLADVKDKFGVVSNLARTLANSPAALKGYLALGEAMEGSLLPAKLREQIALTVSESNGCNYCVAAHCAIGKTVGLSDNELTDARQSSSPDTKVDVALRLAKQLVEDRGWVSNEALNRVRRAGYGDGEIAEIVAIVAWKTFANYFNQVAGTDVDFPAAPEAR</sequence>
<dbReference type="PANTHER" id="PTHR35446:SF3">
    <property type="entry name" value="CMD DOMAIN-CONTAINING PROTEIN"/>
    <property type="match status" value="1"/>
</dbReference>
<dbReference type="PANTHER" id="PTHR35446">
    <property type="entry name" value="SI:CH211-175M2.5"/>
    <property type="match status" value="1"/>
</dbReference>